<accession>A0ABP9HZD7</accession>
<dbReference type="PANTHER" id="PTHR10742:SF410">
    <property type="entry name" value="LYSINE-SPECIFIC HISTONE DEMETHYLASE 2"/>
    <property type="match status" value="1"/>
</dbReference>
<dbReference type="SUPFAM" id="SSF51905">
    <property type="entry name" value="FAD/NAD(P)-binding domain"/>
    <property type="match status" value="1"/>
</dbReference>
<evidence type="ECO:0000313" key="5">
    <source>
        <dbReference type="Proteomes" id="UP001500466"/>
    </source>
</evidence>
<dbReference type="InterPro" id="IPR050281">
    <property type="entry name" value="Flavin_monoamine_oxidase"/>
</dbReference>
<keyword evidence="2" id="KW-0560">Oxidoreductase</keyword>
<comment type="caution">
    <text evidence="4">The sequence shown here is derived from an EMBL/GenBank/DDBJ whole genome shotgun (WGS) entry which is preliminary data.</text>
</comment>
<protein>
    <submittedName>
        <fullName evidence="4">FAD-dependent oxidoreductase</fullName>
    </submittedName>
</protein>
<dbReference type="Pfam" id="PF01593">
    <property type="entry name" value="Amino_oxidase"/>
    <property type="match status" value="1"/>
</dbReference>
<dbReference type="InterPro" id="IPR002937">
    <property type="entry name" value="Amino_oxidase"/>
</dbReference>
<evidence type="ECO:0000313" key="4">
    <source>
        <dbReference type="EMBL" id="GAA4982495.1"/>
    </source>
</evidence>
<evidence type="ECO:0000256" key="1">
    <source>
        <dbReference type="ARBA" id="ARBA00001974"/>
    </source>
</evidence>
<gene>
    <name evidence="4" type="ORF">GCM10023205_59950</name>
</gene>
<comment type="cofactor">
    <cofactor evidence="1">
        <name>FAD</name>
        <dbReference type="ChEBI" id="CHEBI:57692"/>
    </cofactor>
</comment>
<keyword evidence="5" id="KW-1185">Reference proteome</keyword>
<dbReference type="EMBL" id="BAABHS010000025">
    <property type="protein sequence ID" value="GAA4982495.1"/>
    <property type="molecule type" value="Genomic_DNA"/>
</dbReference>
<organism evidence="4 5">
    <name type="scientific">Yinghuangia aomiensis</name>
    <dbReference type="NCBI Taxonomy" id="676205"/>
    <lineage>
        <taxon>Bacteria</taxon>
        <taxon>Bacillati</taxon>
        <taxon>Actinomycetota</taxon>
        <taxon>Actinomycetes</taxon>
        <taxon>Kitasatosporales</taxon>
        <taxon>Streptomycetaceae</taxon>
        <taxon>Yinghuangia</taxon>
    </lineage>
</organism>
<evidence type="ECO:0000259" key="3">
    <source>
        <dbReference type="Pfam" id="PF01593"/>
    </source>
</evidence>
<dbReference type="Proteomes" id="UP001500466">
    <property type="component" value="Unassembled WGS sequence"/>
</dbReference>
<dbReference type="Gene3D" id="3.90.660.10">
    <property type="match status" value="1"/>
</dbReference>
<dbReference type="InterPro" id="IPR036188">
    <property type="entry name" value="FAD/NAD-bd_sf"/>
</dbReference>
<dbReference type="Gene3D" id="3.50.50.60">
    <property type="entry name" value="FAD/NAD(P)-binding domain"/>
    <property type="match status" value="1"/>
</dbReference>
<sequence length="443" mass="47258">MLDTIVVGAGISGITAARLLHDAGQRVVVLEARDRIGGRMWTDREAGFPVDRGASWIHGINGNPLAHLVEALGIDTREFTVGSFQAGGRPIADYDESRQRLDDEATRQWIADVAAADEALLRTAAAAAPGESYATATDRTLAETGWEAGRVERLRAFYRHRTEEQCGAEIEQVDAHGLDEDAIDGDEVIFPGGYDVVPRTLAEGLDVRLETVVTAVARTADGVRVETADASFEARHVIVTVPLGVLKAGAITFTPALPEAVAGPIARLGMGVFNKVFLQFPDRFWPDGVYAIRQHGSPGVPWHSWYDVSAVSGQPMLLTFAGGAWAREIEQKTDDEIVASVVGALRAIYGDAVPEPVAHWITRWGSDPLALGSYSYIAAGSSHRDHDALGEPVDGVLHFAGEATWGTSPATVDGAFQSGHRVAERILGAPVAFGELTRVVGAS</sequence>
<evidence type="ECO:0000256" key="2">
    <source>
        <dbReference type="ARBA" id="ARBA00023002"/>
    </source>
</evidence>
<name>A0ABP9HZD7_9ACTN</name>
<feature type="domain" description="Amine oxidase" evidence="3">
    <location>
        <begin position="11"/>
        <end position="427"/>
    </location>
</feature>
<dbReference type="PANTHER" id="PTHR10742">
    <property type="entry name" value="FLAVIN MONOAMINE OXIDASE"/>
    <property type="match status" value="1"/>
</dbReference>
<dbReference type="SUPFAM" id="SSF54373">
    <property type="entry name" value="FAD-linked reductases, C-terminal domain"/>
    <property type="match status" value="1"/>
</dbReference>
<dbReference type="PRINTS" id="PR00757">
    <property type="entry name" value="AMINEOXDASEF"/>
</dbReference>
<proteinExistence type="predicted"/>
<reference evidence="5" key="1">
    <citation type="journal article" date="2019" name="Int. J. Syst. Evol. Microbiol.">
        <title>The Global Catalogue of Microorganisms (GCM) 10K type strain sequencing project: providing services to taxonomists for standard genome sequencing and annotation.</title>
        <authorList>
            <consortium name="The Broad Institute Genomics Platform"/>
            <consortium name="The Broad Institute Genome Sequencing Center for Infectious Disease"/>
            <person name="Wu L."/>
            <person name="Ma J."/>
        </authorList>
    </citation>
    <scope>NUCLEOTIDE SEQUENCE [LARGE SCALE GENOMIC DNA]</scope>
    <source>
        <strain evidence="5">JCM 17986</strain>
    </source>
</reference>
<dbReference type="InterPro" id="IPR001613">
    <property type="entry name" value="Flavin_amine_oxidase"/>
</dbReference>